<dbReference type="GO" id="GO:0044774">
    <property type="term" value="P:mitotic DNA integrity checkpoint signaling"/>
    <property type="evidence" value="ECO:0007669"/>
    <property type="project" value="TreeGrafter"/>
</dbReference>
<dbReference type="GO" id="GO:0044547">
    <property type="term" value="F:DNA topoisomerase binding"/>
    <property type="evidence" value="ECO:0007669"/>
    <property type="project" value="TreeGrafter"/>
</dbReference>
<dbReference type="GO" id="GO:0042800">
    <property type="term" value="F:histone H3K4 methyltransferase activity"/>
    <property type="evidence" value="ECO:0007669"/>
    <property type="project" value="TreeGrafter"/>
</dbReference>
<evidence type="ECO:0000313" key="2">
    <source>
        <dbReference type="EMBL" id="GFY28675.1"/>
    </source>
</evidence>
<dbReference type="GO" id="GO:0005634">
    <property type="term" value="C:nucleus"/>
    <property type="evidence" value="ECO:0007669"/>
    <property type="project" value="TreeGrafter"/>
</dbReference>
<dbReference type="GO" id="GO:0003697">
    <property type="term" value="F:single-stranded DNA binding"/>
    <property type="evidence" value="ECO:0007669"/>
    <property type="project" value="TreeGrafter"/>
</dbReference>
<protein>
    <submittedName>
        <fullName evidence="2">Mariner Mos1 transposase</fullName>
    </submittedName>
</protein>
<keyword evidence="3" id="KW-1185">Reference proteome</keyword>
<dbReference type="AlphaFoldDB" id="A0A8X6W5X1"/>
<proteinExistence type="predicted"/>
<dbReference type="PANTHER" id="PTHR46060:SF1">
    <property type="entry name" value="MARINER MOS1 TRANSPOSASE-LIKE PROTEIN"/>
    <property type="match status" value="1"/>
</dbReference>
<dbReference type="GO" id="GO:0000729">
    <property type="term" value="P:DNA double-strand break processing"/>
    <property type="evidence" value="ECO:0007669"/>
    <property type="project" value="TreeGrafter"/>
</dbReference>
<dbReference type="InterPro" id="IPR036397">
    <property type="entry name" value="RNaseH_sf"/>
</dbReference>
<dbReference type="GO" id="GO:0000014">
    <property type="term" value="F:single-stranded DNA endodeoxyribonuclease activity"/>
    <property type="evidence" value="ECO:0007669"/>
    <property type="project" value="TreeGrafter"/>
</dbReference>
<name>A0A8X6W5X1_TRICX</name>
<dbReference type="InterPro" id="IPR041426">
    <property type="entry name" value="Mos1_HTH"/>
</dbReference>
<sequence length="302" mass="35331">MSAYEPNSRHLREVLIFCFNMKKSAAEAHRMLSNTYGDAAISERTCREWFQRFKNGDFDVEDQHGGGREKVFEDAELEELLDQDSCQTQQELSGSLGVTQQAISKRLKLLARQRRKGFLHRIVTGDEKWVRYDYPKHRKSWGYPSHASTSTAKPNIHGSKVLLSICWDQLGVVYYELLKPTETITGDRYRTQLMRLSRALKDKRPQYNEIHDKVILQHDNARPHVAKVVKTFLETLKWEVLPHPLYSPDLAPSDYHLFRSMAHGLADQHFRSYEEVKNWIDSWIASKDDQIFQRGIRTLPER</sequence>
<dbReference type="InterPro" id="IPR052709">
    <property type="entry name" value="Transposase-MT_Hybrid"/>
</dbReference>
<evidence type="ECO:0000259" key="1">
    <source>
        <dbReference type="Pfam" id="PF17906"/>
    </source>
</evidence>
<reference evidence="2" key="1">
    <citation type="submission" date="2020-08" db="EMBL/GenBank/DDBJ databases">
        <title>Multicomponent nature underlies the extraordinary mechanical properties of spider dragline silk.</title>
        <authorList>
            <person name="Kono N."/>
            <person name="Nakamura H."/>
            <person name="Mori M."/>
            <person name="Yoshida Y."/>
            <person name="Ohtoshi R."/>
            <person name="Malay A.D."/>
            <person name="Moran D.A.P."/>
            <person name="Tomita M."/>
            <person name="Numata K."/>
            <person name="Arakawa K."/>
        </authorList>
    </citation>
    <scope>NUCLEOTIDE SEQUENCE</scope>
</reference>
<dbReference type="GO" id="GO:0003690">
    <property type="term" value="F:double-stranded DNA binding"/>
    <property type="evidence" value="ECO:0007669"/>
    <property type="project" value="TreeGrafter"/>
</dbReference>
<dbReference type="Pfam" id="PF17906">
    <property type="entry name" value="HTH_48"/>
    <property type="match status" value="1"/>
</dbReference>
<dbReference type="GO" id="GO:0015074">
    <property type="term" value="P:DNA integration"/>
    <property type="evidence" value="ECO:0007669"/>
    <property type="project" value="TreeGrafter"/>
</dbReference>
<organism evidence="2 3">
    <name type="scientific">Trichonephila clavipes</name>
    <name type="common">Golden silk orbweaver</name>
    <name type="synonym">Nephila clavipes</name>
    <dbReference type="NCBI Taxonomy" id="2585209"/>
    <lineage>
        <taxon>Eukaryota</taxon>
        <taxon>Metazoa</taxon>
        <taxon>Ecdysozoa</taxon>
        <taxon>Arthropoda</taxon>
        <taxon>Chelicerata</taxon>
        <taxon>Arachnida</taxon>
        <taxon>Araneae</taxon>
        <taxon>Araneomorphae</taxon>
        <taxon>Entelegynae</taxon>
        <taxon>Araneoidea</taxon>
        <taxon>Nephilidae</taxon>
        <taxon>Trichonephila</taxon>
    </lineage>
</organism>
<dbReference type="Proteomes" id="UP000887159">
    <property type="component" value="Unassembled WGS sequence"/>
</dbReference>
<dbReference type="Gene3D" id="3.30.420.10">
    <property type="entry name" value="Ribonuclease H-like superfamily/Ribonuclease H"/>
    <property type="match status" value="1"/>
</dbReference>
<dbReference type="GO" id="GO:0046975">
    <property type="term" value="F:histone H3K36 methyltransferase activity"/>
    <property type="evidence" value="ECO:0007669"/>
    <property type="project" value="TreeGrafter"/>
</dbReference>
<dbReference type="GO" id="GO:0000793">
    <property type="term" value="C:condensed chromosome"/>
    <property type="evidence" value="ECO:0007669"/>
    <property type="project" value="TreeGrafter"/>
</dbReference>
<gene>
    <name evidence="2" type="primary">mariner T</name>
    <name evidence="2" type="ORF">TNCV_3440421</name>
</gene>
<evidence type="ECO:0000313" key="3">
    <source>
        <dbReference type="Proteomes" id="UP000887159"/>
    </source>
</evidence>
<dbReference type="GO" id="GO:0035861">
    <property type="term" value="C:site of double-strand break"/>
    <property type="evidence" value="ECO:0007669"/>
    <property type="project" value="TreeGrafter"/>
</dbReference>
<comment type="caution">
    <text evidence="2">The sequence shown here is derived from an EMBL/GenBank/DDBJ whole genome shotgun (WGS) entry which is preliminary data.</text>
</comment>
<dbReference type="GO" id="GO:0031297">
    <property type="term" value="P:replication fork processing"/>
    <property type="evidence" value="ECO:0007669"/>
    <property type="project" value="TreeGrafter"/>
</dbReference>
<feature type="domain" description="Mos1 transposase HTH" evidence="1">
    <location>
        <begin position="9"/>
        <end position="57"/>
    </location>
</feature>
<dbReference type="PANTHER" id="PTHR46060">
    <property type="entry name" value="MARINER MOS1 TRANSPOSASE-LIKE PROTEIN"/>
    <property type="match status" value="1"/>
</dbReference>
<dbReference type="EMBL" id="BMAU01021386">
    <property type="protein sequence ID" value="GFY28675.1"/>
    <property type="molecule type" value="Genomic_DNA"/>
</dbReference>
<dbReference type="InterPro" id="IPR001888">
    <property type="entry name" value="Transposase_1"/>
</dbReference>
<dbReference type="Gene3D" id="1.10.10.1450">
    <property type="match status" value="1"/>
</dbReference>
<accession>A0A8X6W5X1</accession>
<dbReference type="Pfam" id="PF01359">
    <property type="entry name" value="Transposase_1"/>
    <property type="match status" value="1"/>
</dbReference>
<dbReference type="GO" id="GO:0006303">
    <property type="term" value="P:double-strand break repair via nonhomologous end joining"/>
    <property type="evidence" value="ECO:0007669"/>
    <property type="project" value="TreeGrafter"/>
</dbReference>